<protein>
    <submittedName>
        <fullName evidence="2">Putative phage tail component, N-terminal domain-containing protein</fullName>
    </submittedName>
</protein>
<evidence type="ECO:0000313" key="2">
    <source>
        <dbReference type="EMBL" id="SFL38746.1"/>
    </source>
</evidence>
<sequence length="485" mass="55348">MKSLTFNGERKPWIYLLEGRQKAPFAPRNNNLLRVPGMPGAYLKNETIDVLYITQPVGFVVEDDADALTKKDELAEWLLTGKTVELKLDDEPGRTYFAKLEGTIEDYQKFVDQRRGTLTFLCPDPYSYGPELEFIASSGYFSITNTGTAEAEPIFEFEVTAPVTFLMIQNQLNEYMMIGEPADDDVQVVDSRELIFSEDGNMDGWMTNGTEIDPISGAISNGTMTHDGTGIIADDYGSPVSGNDGYGPAIIKELPEAIEDFEISTIIDTRTNDLNQNFRVELYAFDEGMNMLGKIGIHDGNRNFHERNGLARVGEYVDSTTRYFIHSGNFQFRNSGPALTFFIKWKREGINFEFNIYRIVNGELRNWTRRRFKDRSGQWLGRLKYIQAYIRTYRGRTNPNIARVNQLKVEKLLQVTEDQTPYIAYPGDIITFNHTNNGQVYINGEVYEENMLGVDYFTLKKGDNEIAALPSDSFNISGRYRRRYS</sequence>
<evidence type="ECO:0000259" key="1">
    <source>
        <dbReference type="Pfam" id="PF05709"/>
    </source>
</evidence>
<dbReference type="Pfam" id="PF05709">
    <property type="entry name" value="Sipho_tail"/>
    <property type="match status" value="1"/>
</dbReference>
<accession>A0A1I4HBB8</accession>
<name>A0A1I4HBB8_9BACI</name>
<dbReference type="RefSeq" id="WP_091480107.1">
    <property type="nucleotide sequence ID" value="NZ_FOTR01000001.1"/>
</dbReference>
<dbReference type="EMBL" id="FOTR01000001">
    <property type="protein sequence ID" value="SFL38746.1"/>
    <property type="molecule type" value="Genomic_DNA"/>
</dbReference>
<evidence type="ECO:0000313" key="3">
    <source>
        <dbReference type="Proteomes" id="UP000198565"/>
    </source>
</evidence>
<dbReference type="OrthoDB" id="3078561at2"/>
<feature type="domain" description="Siphovirus-type tail component RIFT-related" evidence="1">
    <location>
        <begin position="20"/>
        <end position="122"/>
    </location>
</feature>
<proteinExistence type="predicted"/>
<organism evidence="2 3">
    <name type="scientific">Gracilibacillus orientalis</name>
    <dbReference type="NCBI Taxonomy" id="334253"/>
    <lineage>
        <taxon>Bacteria</taxon>
        <taxon>Bacillati</taxon>
        <taxon>Bacillota</taxon>
        <taxon>Bacilli</taxon>
        <taxon>Bacillales</taxon>
        <taxon>Bacillaceae</taxon>
        <taxon>Gracilibacillus</taxon>
    </lineage>
</organism>
<keyword evidence="3" id="KW-1185">Reference proteome</keyword>
<gene>
    <name evidence="2" type="ORF">SAMN04487943_101296</name>
</gene>
<dbReference type="InterPro" id="IPR006520">
    <property type="entry name" value="Dit_BPSPP_N"/>
</dbReference>
<dbReference type="Gene3D" id="2.40.30.200">
    <property type="match status" value="1"/>
</dbReference>
<reference evidence="3" key="1">
    <citation type="submission" date="2016-10" db="EMBL/GenBank/DDBJ databases">
        <authorList>
            <person name="Varghese N."/>
            <person name="Submissions S."/>
        </authorList>
    </citation>
    <scope>NUCLEOTIDE SEQUENCE [LARGE SCALE GENOMIC DNA]</scope>
    <source>
        <strain evidence="3">CGMCC 1.4250</strain>
    </source>
</reference>
<dbReference type="STRING" id="334253.SAMN04487943_101296"/>
<dbReference type="Proteomes" id="UP000198565">
    <property type="component" value="Unassembled WGS sequence"/>
</dbReference>
<dbReference type="NCBIfam" id="TIGR01633">
    <property type="entry name" value="phi3626_gp14_N"/>
    <property type="match status" value="1"/>
</dbReference>
<dbReference type="InterPro" id="IPR008841">
    <property type="entry name" value="Siphovirus-type_tail_N"/>
</dbReference>
<dbReference type="AlphaFoldDB" id="A0A1I4HBB8"/>